<reference evidence="2 3" key="1">
    <citation type="submission" date="2021-10" db="EMBL/GenBank/DDBJ databases">
        <authorList>
            <person name="Chen M."/>
        </authorList>
    </citation>
    <scope>NUCLEOTIDE SEQUENCE [LARGE SCALE GENOMIC DNA]</scope>
    <source>
        <strain evidence="2 3">H3-26</strain>
    </source>
</reference>
<gene>
    <name evidence="2" type="ORF">LG219_02475</name>
</gene>
<dbReference type="InterPro" id="IPR018640">
    <property type="entry name" value="DUF2063"/>
</dbReference>
<dbReference type="Pfam" id="PF09836">
    <property type="entry name" value="DUF2063"/>
    <property type="match status" value="1"/>
</dbReference>
<feature type="domain" description="Putative DNA-binding" evidence="1">
    <location>
        <begin position="9"/>
        <end position="92"/>
    </location>
</feature>
<organism evidence="2 3">
    <name type="scientific">Deefgea salmonis</name>
    <dbReference type="NCBI Taxonomy" id="2875502"/>
    <lineage>
        <taxon>Bacteria</taxon>
        <taxon>Pseudomonadati</taxon>
        <taxon>Pseudomonadota</taxon>
        <taxon>Betaproteobacteria</taxon>
        <taxon>Neisseriales</taxon>
        <taxon>Chitinibacteraceae</taxon>
        <taxon>Deefgea</taxon>
    </lineage>
</organism>
<dbReference type="EMBL" id="JAJAWG010000001">
    <property type="protein sequence ID" value="MCB5195156.1"/>
    <property type="molecule type" value="Genomic_DNA"/>
</dbReference>
<protein>
    <submittedName>
        <fullName evidence="2">DNA-binding domain-containing protein</fullName>
    </submittedName>
</protein>
<sequence length="240" mass="26462">MNYLHALTEFARAIDEPNSTNTAISPATQANMTVYRNNIRLNRANALKLAYPTVLALLGEEFFMAMADVYTHSTASTSANLHQEGHLLAEFIAQFVPTQAYPYLSDVAQLDWAMHQAHYADDHVGVSAATLAEQLQSLAQLKLLLHPALQLIESKWPIASLFAMHHGGEKPQDLYHSESVLVWRDQYQIIDAAQAAFFLALMQQLTFEDALLAGAAVNEGFDPASSLSLLLEQQLIIALA</sequence>
<dbReference type="GO" id="GO:0003677">
    <property type="term" value="F:DNA binding"/>
    <property type="evidence" value="ECO:0007669"/>
    <property type="project" value="UniProtKB-KW"/>
</dbReference>
<keyword evidence="3" id="KW-1185">Reference proteome</keyword>
<keyword evidence="2" id="KW-0238">DNA-binding</keyword>
<evidence type="ECO:0000313" key="2">
    <source>
        <dbReference type="EMBL" id="MCB5195156.1"/>
    </source>
</evidence>
<proteinExistence type="predicted"/>
<accession>A0ABS8BHT5</accession>
<dbReference type="Proteomes" id="UP001198034">
    <property type="component" value="Unassembled WGS sequence"/>
</dbReference>
<name>A0ABS8BHT5_9NEIS</name>
<evidence type="ECO:0000313" key="3">
    <source>
        <dbReference type="Proteomes" id="UP001198034"/>
    </source>
</evidence>
<comment type="caution">
    <text evidence="2">The sequence shown here is derived from an EMBL/GenBank/DDBJ whole genome shotgun (WGS) entry which is preliminary data.</text>
</comment>
<dbReference type="RefSeq" id="WP_226762961.1">
    <property type="nucleotide sequence ID" value="NZ_JAJAWG010000001.1"/>
</dbReference>
<dbReference type="Gene3D" id="1.10.150.690">
    <property type="entry name" value="DUF2063"/>
    <property type="match status" value="1"/>
</dbReference>
<dbReference type="InterPro" id="IPR044922">
    <property type="entry name" value="DUF2063_N_sf"/>
</dbReference>
<evidence type="ECO:0000259" key="1">
    <source>
        <dbReference type="Pfam" id="PF09836"/>
    </source>
</evidence>